<gene>
    <name evidence="2" type="ORF">OSB04_un000060</name>
</gene>
<keyword evidence="3" id="KW-1185">Reference proteome</keyword>
<dbReference type="Pfam" id="PF07727">
    <property type="entry name" value="RVT_2"/>
    <property type="match status" value="1"/>
</dbReference>
<protein>
    <recommendedName>
        <fullName evidence="1">Reverse transcriptase Ty1/copia-type domain-containing protein</fullName>
    </recommendedName>
</protein>
<evidence type="ECO:0000313" key="2">
    <source>
        <dbReference type="EMBL" id="KAJ9536756.1"/>
    </source>
</evidence>
<sequence>MLFFMVIFLKLTSRFLDVAHPNHVCLVKNAFYGLKQAPRALFAKLSNALIALGFSQCVSDTLLFVYSSSSVGAYYRKCSEFVYDLIQKLLAKFALKELGIVKLFVGPAVFSKTGLYLSQQIYVPDLLQCNGLREATHRCWFKNRSNLTLAHAAVEPCRPISLTRELQVVSIVLLTIWCDNIGATYLAMNMVFHQRTKHRGIEFHFICDMTRNKVALKATIIAVVEKNRVYIPKIIRLGNRIRKSCSAKRAVRIDENNNSEVQDVNSDIASDIAKIVKAVLLKFEFAAYREVHARRLKREERSNVNSSFIVNVHLGFCLDYILGNIGQTKPDHKMRTRGFEPGGEWDTIHIPHRPYRYATSLVVKVAIFD</sequence>
<comment type="caution">
    <text evidence="2">The sequence shown here is derived from an EMBL/GenBank/DDBJ whole genome shotgun (WGS) entry which is preliminary data.</text>
</comment>
<reference evidence="2" key="1">
    <citation type="submission" date="2023-03" db="EMBL/GenBank/DDBJ databases">
        <title>Chromosome-scale reference genome and RAD-based genetic map of yellow starthistle (Centaurea solstitialis) reveal putative structural variation and QTLs associated with invader traits.</title>
        <authorList>
            <person name="Reatini B."/>
            <person name="Cang F.A."/>
            <person name="Jiang Q."/>
            <person name="Mckibben M.T.W."/>
            <person name="Barker M.S."/>
            <person name="Rieseberg L.H."/>
            <person name="Dlugosch K.M."/>
        </authorList>
    </citation>
    <scope>NUCLEOTIDE SEQUENCE</scope>
    <source>
        <strain evidence="2">CAN-66</strain>
        <tissue evidence="2">Leaf</tissue>
    </source>
</reference>
<dbReference type="AlphaFoldDB" id="A0AA38SI27"/>
<organism evidence="2 3">
    <name type="scientific">Centaurea solstitialis</name>
    <name type="common">yellow star-thistle</name>
    <dbReference type="NCBI Taxonomy" id="347529"/>
    <lineage>
        <taxon>Eukaryota</taxon>
        <taxon>Viridiplantae</taxon>
        <taxon>Streptophyta</taxon>
        <taxon>Embryophyta</taxon>
        <taxon>Tracheophyta</taxon>
        <taxon>Spermatophyta</taxon>
        <taxon>Magnoliopsida</taxon>
        <taxon>eudicotyledons</taxon>
        <taxon>Gunneridae</taxon>
        <taxon>Pentapetalae</taxon>
        <taxon>asterids</taxon>
        <taxon>campanulids</taxon>
        <taxon>Asterales</taxon>
        <taxon>Asteraceae</taxon>
        <taxon>Carduoideae</taxon>
        <taxon>Cardueae</taxon>
        <taxon>Centaureinae</taxon>
        <taxon>Centaurea</taxon>
    </lineage>
</organism>
<dbReference type="Proteomes" id="UP001172457">
    <property type="component" value="Unassembled WGS sequence"/>
</dbReference>
<name>A0AA38SI27_9ASTR</name>
<proteinExistence type="predicted"/>
<feature type="domain" description="Reverse transcriptase Ty1/copia-type" evidence="1">
    <location>
        <begin position="8"/>
        <end position="135"/>
    </location>
</feature>
<evidence type="ECO:0000259" key="1">
    <source>
        <dbReference type="Pfam" id="PF07727"/>
    </source>
</evidence>
<dbReference type="InterPro" id="IPR013103">
    <property type="entry name" value="RVT_2"/>
</dbReference>
<accession>A0AA38SI27</accession>
<dbReference type="EMBL" id="JARYMX010000010">
    <property type="protein sequence ID" value="KAJ9536756.1"/>
    <property type="molecule type" value="Genomic_DNA"/>
</dbReference>
<evidence type="ECO:0000313" key="3">
    <source>
        <dbReference type="Proteomes" id="UP001172457"/>
    </source>
</evidence>